<dbReference type="SUPFAM" id="SSF102114">
    <property type="entry name" value="Radical SAM enzymes"/>
    <property type="match status" value="1"/>
</dbReference>
<dbReference type="EMBL" id="UINC01230414">
    <property type="protein sequence ID" value="SVE62535.1"/>
    <property type="molecule type" value="Genomic_DNA"/>
</dbReference>
<reference evidence="8" key="1">
    <citation type="submission" date="2018-05" db="EMBL/GenBank/DDBJ databases">
        <authorList>
            <person name="Lanie J.A."/>
            <person name="Ng W.-L."/>
            <person name="Kazmierczak K.M."/>
            <person name="Andrzejewski T.M."/>
            <person name="Davidsen T.M."/>
            <person name="Wayne K.J."/>
            <person name="Tettelin H."/>
            <person name="Glass J.I."/>
            <person name="Rusch D."/>
            <person name="Podicherti R."/>
            <person name="Tsui H.-C.T."/>
            <person name="Winkler M.E."/>
        </authorList>
    </citation>
    <scope>NUCLEOTIDE SEQUENCE</scope>
</reference>
<dbReference type="InterPro" id="IPR007197">
    <property type="entry name" value="rSAM"/>
</dbReference>
<evidence type="ECO:0000313" key="8">
    <source>
        <dbReference type="EMBL" id="SVE62535.1"/>
    </source>
</evidence>
<gene>
    <name evidence="8" type="ORF">METZ01_LOCUS515389</name>
</gene>
<evidence type="ECO:0000256" key="5">
    <source>
        <dbReference type="ARBA" id="ARBA00023004"/>
    </source>
</evidence>
<evidence type="ECO:0000259" key="7">
    <source>
        <dbReference type="Pfam" id="PF04055"/>
    </source>
</evidence>
<keyword evidence="6" id="KW-0411">Iron-sulfur</keyword>
<keyword evidence="2" id="KW-0004">4Fe-4S</keyword>
<evidence type="ECO:0000256" key="2">
    <source>
        <dbReference type="ARBA" id="ARBA00022485"/>
    </source>
</evidence>
<dbReference type="PANTHER" id="PTHR43076:SF1">
    <property type="entry name" value="LIPOYL SYNTHASE 2"/>
    <property type="match status" value="1"/>
</dbReference>
<dbReference type="Pfam" id="PF04055">
    <property type="entry name" value="Radical_SAM"/>
    <property type="match status" value="1"/>
</dbReference>
<dbReference type="PANTHER" id="PTHR43076">
    <property type="entry name" value="FO SYNTHASE (COFH)"/>
    <property type="match status" value="1"/>
</dbReference>
<sequence length="135" mass="15357">MQKAVDGEHIDAGEALELFSTTDILLLGNVASRIARKNRNDRIITYIVDRNINYTNICVTDCAFCAFYRKEKDADSYVHPFETIATKIEETMELGGKQILLQGGHHIALKIDYFEDLFSKIKRRCDIHLHALSPA</sequence>
<protein>
    <recommendedName>
        <fullName evidence="7">Radical SAM core domain-containing protein</fullName>
    </recommendedName>
</protein>
<dbReference type="Gene3D" id="3.20.20.70">
    <property type="entry name" value="Aldolase class I"/>
    <property type="match status" value="1"/>
</dbReference>
<accession>A0A383F287</accession>
<dbReference type="GO" id="GO:0046872">
    <property type="term" value="F:metal ion binding"/>
    <property type="evidence" value="ECO:0007669"/>
    <property type="project" value="UniProtKB-KW"/>
</dbReference>
<organism evidence="8">
    <name type="scientific">marine metagenome</name>
    <dbReference type="NCBI Taxonomy" id="408172"/>
    <lineage>
        <taxon>unclassified sequences</taxon>
        <taxon>metagenomes</taxon>
        <taxon>ecological metagenomes</taxon>
    </lineage>
</organism>
<evidence type="ECO:0000256" key="1">
    <source>
        <dbReference type="ARBA" id="ARBA00001966"/>
    </source>
</evidence>
<dbReference type="InterPro" id="IPR013785">
    <property type="entry name" value="Aldolase_TIM"/>
</dbReference>
<feature type="non-terminal residue" evidence="8">
    <location>
        <position position="135"/>
    </location>
</feature>
<keyword evidence="4" id="KW-0479">Metal-binding</keyword>
<dbReference type="InterPro" id="IPR034405">
    <property type="entry name" value="F420"/>
</dbReference>
<keyword evidence="3" id="KW-0949">S-adenosyl-L-methionine</keyword>
<dbReference type="AlphaFoldDB" id="A0A383F287"/>
<dbReference type="GO" id="GO:0044689">
    <property type="term" value="F:7,8-didemethyl-8-hydroxy-5-deazariboflavin synthase activity"/>
    <property type="evidence" value="ECO:0007669"/>
    <property type="project" value="TreeGrafter"/>
</dbReference>
<dbReference type="SFLD" id="SFLDS00029">
    <property type="entry name" value="Radical_SAM"/>
    <property type="match status" value="1"/>
</dbReference>
<comment type="cofactor">
    <cofactor evidence="1">
        <name>[4Fe-4S] cluster</name>
        <dbReference type="ChEBI" id="CHEBI:49883"/>
    </cofactor>
</comment>
<evidence type="ECO:0000256" key="3">
    <source>
        <dbReference type="ARBA" id="ARBA00022691"/>
    </source>
</evidence>
<name>A0A383F287_9ZZZZ</name>
<dbReference type="GO" id="GO:0051539">
    <property type="term" value="F:4 iron, 4 sulfur cluster binding"/>
    <property type="evidence" value="ECO:0007669"/>
    <property type="project" value="UniProtKB-KW"/>
</dbReference>
<evidence type="ECO:0000256" key="6">
    <source>
        <dbReference type="ARBA" id="ARBA00023014"/>
    </source>
</evidence>
<feature type="domain" description="Radical SAM core" evidence="7">
    <location>
        <begin position="52"/>
        <end position="130"/>
    </location>
</feature>
<dbReference type="InterPro" id="IPR058240">
    <property type="entry name" value="rSAM_sf"/>
</dbReference>
<keyword evidence="5" id="KW-0408">Iron</keyword>
<proteinExistence type="predicted"/>
<evidence type="ECO:0000256" key="4">
    <source>
        <dbReference type="ARBA" id="ARBA00022723"/>
    </source>
</evidence>